<name>A0ABR3UMI7_9PLEO</name>
<comment type="caution">
    <text evidence="2">The sequence shown here is derived from an EMBL/GenBank/DDBJ whole genome shotgun (WGS) entry which is preliminary data.</text>
</comment>
<feature type="compositionally biased region" description="Basic and acidic residues" evidence="1">
    <location>
        <begin position="53"/>
        <end position="62"/>
    </location>
</feature>
<feature type="compositionally biased region" description="Polar residues" evidence="1">
    <location>
        <begin position="85"/>
        <end position="105"/>
    </location>
</feature>
<dbReference type="EMBL" id="JBHGVX010000003">
    <property type="protein sequence ID" value="KAL1797255.1"/>
    <property type="molecule type" value="Genomic_DNA"/>
</dbReference>
<dbReference type="GeneID" id="96084183"/>
<evidence type="ECO:0000313" key="2">
    <source>
        <dbReference type="EMBL" id="KAL1797255.1"/>
    </source>
</evidence>
<sequence>MQYRVSGLNHIKSVTSCFHTLFQMDDHDGERREPFQSRAKSSHHGRSGVGTKIDSEKPRTVSESHGQPSRKGSISPPPLKRQRTTYENFSSETRGPRSTNRQAHLPTSSAALRHSFGGHTQTASAAPTAESLHLLLVLIRNTGDAPCV</sequence>
<dbReference type="RefSeq" id="XP_069307839.1">
    <property type="nucleotide sequence ID" value="XM_069450002.1"/>
</dbReference>
<dbReference type="Proteomes" id="UP001578633">
    <property type="component" value="Chromosome 3"/>
</dbReference>
<feature type="compositionally biased region" description="Polar residues" evidence="1">
    <location>
        <begin position="63"/>
        <end position="72"/>
    </location>
</feature>
<proteinExistence type="predicted"/>
<evidence type="ECO:0000313" key="3">
    <source>
        <dbReference type="Proteomes" id="UP001578633"/>
    </source>
</evidence>
<organism evidence="2 3">
    <name type="scientific">Alternaria dauci</name>
    <dbReference type="NCBI Taxonomy" id="48095"/>
    <lineage>
        <taxon>Eukaryota</taxon>
        <taxon>Fungi</taxon>
        <taxon>Dikarya</taxon>
        <taxon>Ascomycota</taxon>
        <taxon>Pezizomycotina</taxon>
        <taxon>Dothideomycetes</taxon>
        <taxon>Pleosporomycetidae</taxon>
        <taxon>Pleosporales</taxon>
        <taxon>Pleosporineae</taxon>
        <taxon>Pleosporaceae</taxon>
        <taxon>Alternaria</taxon>
        <taxon>Alternaria sect. Porri</taxon>
    </lineage>
</organism>
<reference evidence="2 3" key="1">
    <citation type="submission" date="2024-09" db="EMBL/GenBank/DDBJ databases">
        <title>T2T genomes of carrot and Alternaria dauci and their utility for understanding host-pathogen interaction during carrot leaf blight disease.</title>
        <authorList>
            <person name="Liu W."/>
            <person name="Xu S."/>
            <person name="Ou C."/>
            <person name="Liu X."/>
            <person name="Zhuang F."/>
            <person name="Deng X.W."/>
        </authorList>
    </citation>
    <scope>NUCLEOTIDE SEQUENCE [LARGE SCALE GENOMIC DNA]</scope>
    <source>
        <strain evidence="2 3">A2016</strain>
    </source>
</reference>
<evidence type="ECO:0000256" key="1">
    <source>
        <dbReference type="SAM" id="MobiDB-lite"/>
    </source>
</evidence>
<gene>
    <name evidence="2" type="ORF">ACET3X_003861</name>
</gene>
<accession>A0ABR3UMI7</accession>
<protein>
    <submittedName>
        <fullName evidence="2">Uncharacterized protein</fullName>
    </submittedName>
</protein>
<feature type="region of interest" description="Disordered" evidence="1">
    <location>
        <begin position="28"/>
        <end position="105"/>
    </location>
</feature>
<keyword evidence="3" id="KW-1185">Reference proteome</keyword>